<evidence type="ECO:0000256" key="2">
    <source>
        <dbReference type="ARBA" id="ARBA00022737"/>
    </source>
</evidence>
<protein>
    <recommendedName>
        <fullName evidence="7">WD40-repeat-containing domain</fullName>
    </recommendedName>
</protein>
<evidence type="ECO:0000256" key="3">
    <source>
        <dbReference type="PROSITE-ProRule" id="PRU00221"/>
    </source>
</evidence>
<feature type="coiled-coil region" evidence="4">
    <location>
        <begin position="110"/>
        <end position="137"/>
    </location>
</feature>
<dbReference type="Proteomes" id="UP000692954">
    <property type="component" value="Unassembled WGS sequence"/>
</dbReference>
<dbReference type="AlphaFoldDB" id="A0A8S1PIX9"/>
<dbReference type="InterPro" id="IPR001680">
    <property type="entry name" value="WD40_rpt"/>
</dbReference>
<keyword evidence="2" id="KW-0677">Repeat</keyword>
<evidence type="ECO:0000256" key="4">
    <source>
        <dbReference type="SAM" id="Coils"/>
    </source>
</evidence>
<evidence type="ECO:0008006" key="7">
    <source>
        <dbReference type="Google" id="ProtNLM"/>
    </source>
</evidence>
<accession>A0A8S1PIX9</accession>
<dbReference type="OrthoDB" id="1932312at2759"/>
<sequence length="1132" mass="133097">MNKIFVLFQITIYQFLIIRHLILKITTIPINSRNKEIINLVQPQLREINLFLLMINKKQCNIQHRVFLKFKLIQFQITYSIQIIYLNSNNQQLVQRRIIQCFGILKLKRLLDLQKDIKKEQIQLQFQQNESQDVQQAHEYQISALAFSYDCQLIASSNIKGVEPNVPIFLWNLSEKKLMIQLKGHQDSVNCLEFSKCTKFLVSGSSDGKIIYWNIEYPQAAKILYVIDEFNHSINSLSISPKEQTFVAFCNLNNIQKWNFEKIERYQKNYDRSITLSSNLDQYNFISNDQFIYLEKEKNQLTILNIESKKELILEENSQVTQIITSKNGEYILCLEKQGVYVWKKKNNDNQWYKQNLFIENSMFFLLSPNNQYLFQIKDTIVDSQKKKITTINFQKLGNLKRIFLHDFKNLESQFEKLNINLKNNNFNWKITIFDTYNRNDFKIIEVSQVPKNIQISEDKKYLACYNENQESQVNSICIWQIENLNNPPIYLKFSNGNLRKYQFCGIDSSKIYAIYSDGTIWDWNVNKQTQQLVLDHKSEIIKNDFITFSRNLRFLANQSLEQQQIVVYDFSRQECIQYQVGDINKIQFSYNEEMLVVAFSKFWITTNYFKLLIIEKNQKPYEIDLDLQSQIVNISFSLNQIIFSSNKSIQLWNLNQNLEASQLGEWMVPDFVYSFEFDFSKSEIALKLENTIMVIQLKPTVLKTNQQDIMNQKCICISPDNKYYAVLTSCLAIYEVQNLKKLNKYNQYEGQMVQFQSDKILVLVNKDKISFINISELNKLEEIKKCTQHYQVPDSTINYSYNYQITDITINSKYSLISFKNNENKKQSNDQNDEKEDDQAKIIAINVDNDNVNKEKTFFEAIFSSIRKPIITENGKYFALCQQKKIQIINSENLLQKKSLLLHEKVNQGQIFYSHDGEQIFLFTHNCFQILDPQTLASISEQQKIDFEVTDIQISQNWKYFALLSSPIVKIYSLHNKKELKIFKEIKEEDININCISLSPKGDLLLIGGQQDSTNTNTISLWSVEQGQQQDINKYINDKVKVIKFCPDGINFAAGLQDGSVNLYLIDISQTKYFKDHQNQNSKRYNIYCYQSFAQQSLLLAQECFLNTSSKSTNLPKSIIQLLLQKGAKQQ</sequence>
<proteinExistence type="predicted"/>
<evidence type="ECO:0000313" key="6">
    <source>
        <dbReference type="Proteomes" id="UP000692954"/>
    </source>
</evidence>
<organism evidence="5 6">
    <name type="scientific">Paramecium sonneborni</name>
    <dbReference type="NCBI Taxonomy" id="65129"/>
    <lineage>
        <taxon>Eukaryota</taxon>
        <taxon>Sar</taxon>
        <taxon>Alveolata</taxon>
        <taxon>Ciliophora</taxon>
        <taxon>Intramacronucleata</taxon>
        <taxon>Oligohymenophorea</taxon>
        <taxon>Peniculida</taxon>
        <taxon>Parameciidae</taxon>
        <taxon>Paramecium</taxon>
    </lineage>
</organism>
<keyword evidence="4" id="KW-0175">Coiled coil</keyword>
<keyword evidence="1 3" id="KW-0853">WD repeat</keyword>
<dbReference type="GO" id="GO:1990234">
    <property type="term" value="C:transferase complex"/>
    <property type="evidence" value="ECO:0007669"/>
    <property type="project" value="UniProtKB-ARBA"/>
</dbReference>
<evidence type="ECO:0000313" key="5">
    <source>
        <dbReference type="EMBL" id="CAD8102378.1"/>
    </source>
</evidence>
<dbReference type="PROSITE" id="PS50294">
    <property type="entry name" value="WD_REPEATS_REGION"/>
    <property type="match status" value="1"/>
</dbReference>
<dbReference type="PANTHER" id="PTHR22847:SF637">
    <property type="entry name" value="WD REPEAT DOMAIN 5B"/>
    <property type="match status" value="1"/>
</dbReference>
<dbReference type="SMART" id="SM00320">
    <property type="entry name" value="WD40"/>
    <property type="match status" value="6"/>
</dbReference>
<feature type="repeat" description="WD" evidence="3">
    <location>
        <begin position="182"/>
        <end position="223"/>
    </location>
</feature>
<comment type="caution">
    <text evidence="5">The sequence shown here is derived from an EMBL/GenBank/DDBJ whole genome shotgun (WGS) entry which is preliminary data.</text>
</comment>
<dbReference type="PROSITE" id="PS50082">
    <property type="entry name" value="WD_REPEATS_2"/>
    <property type="match status" value="1"/>
</dbReference>
<keyword evidence="6" id="KW-1185">Reference proteome</keyword>
<dbReference type="EMBL" id="CAJJDN010000077">
    <property type="protein sequence ID" value="CAD8102378.1"/>
    <property type="molecule type" value="Genomic_DNA"/>
</dbReference>
<evidence type="ECO:0000256" key="1">
    <source>
        <dbReference type="ARBA" id="ARBA00022574"/>
    </source>
</evidence>
<dbReference type="Pfam" id="PF00400">
    <property type="entry name" value="WD40"/>
    <property type="match status" value="1"/>
</dbReference>
<gene>
    <name evidence="5" type="ORF">PSON_ATCC_30995.1.T0770231</name>
</gene>
<name>A0A8S1PIX9_9CILI</name>
<reference evidence="5" key="1">
    <citation type="submission" date="2021-01" db="EMBL/GenBank/DDBJ databases">
        <authorList>
            <consortium name="Genoscope - CEA"/>
            <person name="William W."/>
        </authorList>
    </citation>
    <scope>NUCLEOTIDE SEQUENCE</scope>
</reference>
<dbReference type="PANTHER" id="PTHR22847">
    <property type="entry name" value="WD40 REPEAT PROTEIN"/>
    <property type="match status" value="1"/>
</dbReference>